<proteinExistence type="predicted"/>
<dbReference type="InterPro" id="IPR000182">
    <property type="entry name" value="GNAT_dom"/>
</dbReference>
<dbReference type="AlphaFoldDB" id="A0A839XUN8"/>
<reference evidence="2 3" key="1">
    <citation type="submission" date="2020-08" db="EMBL/GenBank/DDBJ databases">
        <title>Sequencing the genomes of 1000 actinobacteria strains.</title>
        <authorList>
            <person name="Klenk H.-P."/>
        </authorList>
    </citation>
    <scope>NUCLEOTIDE SEQUENCE [LARGE SCALE GENOMIC DNA]</scope>
    <source>
        <strain evidence="2 3">DSM 16678</strain>
    </source>
</reference>
<dbReference type="EMBL" id="JACIBU010000001">
    <property type="protein sequence ID" value="MBB3674315.1"/>
    <property type="molecule type" value="Genomic_DNA"/>
</dbReference>
<dbReference type="Pfam" id="PF00583">
    <property type="entry name" value="Acetyltransf_1"/>
    <property type="match status" value="1"/>
</dbReference>
<evidence type="ECO:0000313" key="2">
    <source>
        <dbReference type="EMBL" id="MBB3674315.1"/>
    </source>
</evidence>
<keyword evidence="2" id="KW-0687">Ribonucleoprotein</keyword>
<comment type="caution">
    <text evidence="2">The sequence shown here is derived from an EMBL/GenBank/DDBJ whole genome shotgun (WGS) entry which is preliminary data.</text>
</comment>
<feature type="domain" description="N-acetyltransferase" evidence="1">
    <location>
        <begin position="2"/>
        <end position="201"/>
    </location>
</feature>
<dbReference type="GO" id="GO:0016747">
    <property type="term" value="F:acyltransferase activity, transferring groups other than amino-acyl groups"/>
    <property type="evidence" value="ECO:0007669"/>
    <property type="project" value="InterPro"/>
</dbReference>
<dbReference type="RefSeq" id="WP_181428712.1">
    <property type="nucleotide sequence ID" value="NZ_JACIBU010000001.1"/>
</dbReference>
<dbReference type="SUPFAM" id="SSF55729">
    <property type="entry name" value="Acyl-CoA N-acyltransferases (Nat)"/>
    <property type="match status" value="1"/>
</dbReference>
<dbReference type="PANTHER" id="PTHR13170:SF16">
    <property type="entry name" value="PROTEIN O-GLCNACASE"/>
    <property type="match status" value="1"/>
</dbReference>
<dbReference type="InterPro" id="IPR016181">
    <property type="entry name" value="Acyl_CoA_acyltransferase"/>
</dbReference>
<name>A0A839XUN8_9ACTN</name>
<dbReference type="Gene3D" id="3.40.630.30">
    <property type="match status" value="1"/>
</dbReference>
<evidence type="ECO:0000313" key="3">
    <source>
        <dbReference type="Proteomes" id="UP000580718"/>
    </source>
</evidence>
<dbReference type="Proteomes" id="UP000580718">
    <property type="component" value="Unassembled WGS sequence"/>
</dbReference>
<dbReference type="GO" id="GO:0005840">
    <property type="term" value="C:ribosome"/>
    <property type="evidence" value="ECO:0007669"/>
    <property type="project" value="UniProtKB-KW"/>
</dbReference>
<organism evidence="2 3">
    <name type="scientific">Modestobacter versicolor</name>
    <dbReference type="NCBI Taxonomy" id="429133"/>
    <lineage>
        <taxon>Bacteria</taxon>
        <taxon>Bacillati</taxon>
        <taxon>Actinomycetota</taxon>
        <taxon>Actinomycetes</taxon>
        <taxon>Geodermatophilales</taxon>
        <taxon>Geodermatophilaceae</taxon>
        <taxon>Modestobacter</taxon>
    </lineage>
</organism>
<keyword evidence="2" id="KW-0689">Ribosomal protein</keyword>
<dbReference type="PANTHER" id="PTHR13170">
    <property type="entry name" value="O-GLCNACASE"/>
    <property type="match status" value="1"/>
</dbReference>
<accession>A0A839XUN8</accession>
<protein>
    <submittedName>
        <fullName evidence="2">Ribosomal protein S18 acetylase RimI-like enzyme</fullName>
    </submittedName>
</protein>
<dbReference type="PROSITE" id="PS51186">
    <property type="entry name" value="GNAT"/>
    <property type="match status" value="1"/>
</dbReference>
<sequence length="203" mass="22013">MTTIRPYRPADRAAVYDVCVRTADAGGDARGQWSTDDLMPDLFAGPYVDLEPAMAFVLDDGERVVGYVIGTADTAGFAGRLRTEWLPRVTDRYPRPPDPPRGPEDELVGLLYRPERLLVPELAAYPAHLHIDLLPSHQGAGHGRALIDTFRAAAARAGAPALHVGVSSENRRALGFYARLGFTPIPVADPGRAVYLGLPTSWD</sequence>
<gene>
    <name evidence="2" type="ORF">FHX36_000050</name>
</gene>
<evidence type="ECO:0000259" key="1">
    <source>
        <dbReference type="PROSITE" id="PS51186"/>
    </source>
</evidence>
<dbReference type="InterPro" id="IPR051822">
    <property type="entry name" value="Glycosyl_Hydrolase_84"/>
</dbReference>